<evidence type="ECO:0000256" key="1">
    <source>
        <dbReference type="SAM" id="MobiDB-lite"/>
    </source>
</evidence>
<evidence type="ECO:0008006" key="6">
    <source>
        <dbReference type="Google" id="ProtNLM"/>
    </source>
</evidence>
<dbReference type="RefSeq" id="WP_088817462.1">
    <property type="nucleotide sequence ID" value="NZ_FYEZ01000001.1"/>
</dbReference>
<dbReference type="AlphaFoldDB" id="A0A212T6A0"/>
<keyword evidence="2" id="KW-0812">Transmembrane</keyword>
<dbReference type="OrthoDB" id="4401005at2"/>
<dbReference type="EMBL" id="FYEZ01000001">
    <property type="protein sequence ID" value="SNC61304.1"/>
    <property type="molecule type" value="Genomic_DNA"/>
</dbReference>
<feature type="signal peptide" evidence="3">
    <location>
        <begin position="1"/>
        <end position="22"/>
    </location>
</feature>
<feature type="region of interest" description="Disordered" evidence="1">
    <location>
        <begin position="143"/>
        <end position="213"/>
    </location>
</feature>
<proteinExistence type="predicted"/>
<feature type="compositionally biased region" description="Acidic residues" evidence="1">
    <location>
        <begin position="199"/>
        <end position="209"/>
    </location>
</feature>
<evidence type="ECO:0000313" key="4">
    <source>
        <dbReference type="EMBL" id="SNC61304.1"/>
    </source>
</evidence>
<accession>A0A212T6A0</accession>
<gene>
    <name evidence="4" type="ORF">SAMN05445756_0454</name>
</gene>
<dbReference type="Proteomes" id="UP000198122">
    <property type="component" value="Unassembled WGS sequence"/>
</dbReference>
<sequence length="241" mass="24190">MKRTALLISAGLTMAAAPAAVAAPAAGAMPAHTDPSAACAGDSGVTVVVQMPDATHYGCATGDPATGEEALTGAGFELEHDTSGMVCSIGHEGTWYPVEGEDGWTCGDFDGTYWSYWTAEEGDSEWTSSQVGAAEHDPAVGEAIGWRHGDGNKAPADGEVPTPDATGDATSDATSESSPAGSSPAGSEESPTTPPASDEAADGAAEEASDQGQSPWVTWALVGGVVLLAAAVVTAVLRRRR</sequence>
<keyword evidence="2" id="KW-0472">Membrane</keyword>
<feature type="compositionally biased region" description="Low complexity" evidence="1">
    <location>
        <begin position="173"/>
        <end position="198"/>
    </location>
</feature>
<keyword evidence="5" id="KW-1185">Reference proteome</keyword>
<keyword evidence="2" id="KW-1133">Transmembrane helix</keyword>
<feature type="transmembrane region" description="Helical" evidence="2">
    <location>
        <begin position="216"/>
        <end position="237"/>
    </location>
</feature>
<keyword evidence="3" id="KW-0732">Signal</keyword>
<evidence type="ECO:0000313" key="5">
    <source>
        <dbReference type="Proteomes" id="UP000198122"/>
    </source>
</evidence>
<evidence type="ECO:0000256" key="2">
    <source>
        <dbReference type="SAM" id="Phobius"/>
    </source>
</evidence>
<protein>
    <recommendedName>
        <fullName evidence="6">MYXO-CTERM domain-containing protein</fullName>
    </recommendedName>
</protein>
<organism evidence="4 5">
    <name type="scientific">Kytococcus aerolatus</name>
    <dbReference type="NCBI Taxonomy" id="592308"/>
    <lineage>
        <taxon>Bacteria</taxon>
        <taxon>Bacillati</taxon>
        <taxon>Actinomycetota</taxon>
        <taxon>Actinomycetes</taxon>
        <taxon>Micrococcales</taxon>
        <taxon>Kytococcaceae</taxon>
        <taxon>Kytococcus</taxon>
    </lineage>
</organism>
<evidence type="ECO:0000256" key="3">
    <source>
        <dbReference type="SAM" id="SignalP"/>
    </source>
</evidence>
<name>A0A212T6A0_9MICO</name>
<feature type="chain" id="PRO_5012148902" description="MYXO-CTERM domain-containing protein" evidence="3">
    <location>
        <begin position="23"/>
        <end position="241"/>
    </location>
</feature>
<reference evidence="4 5" key="1">
    <citation type="submission" date="2017-06" db="EMBL/GenBank/DDBJ databases">
        <authorList>
            <person name="Kim H.J."/>
            <person name="Triplett B.A."/>
        </authorList>
    </citation>
    <scope>NUCLEOTIDE SEQUENCE [LARGE SCALE GENOMIC DNA]</scope>
    <source>
        <strain evidence="4 5">DSM 22179</strain>
    </source>
</reference>